<dbReference type="InterPro" id="IPR036770">
    <property type="entry name" value="Ankyrin_rpt-contain_sf"/>
</dbReference>
<dbReference type="Pfam" id="PF12796">
    <property type="entry name" value="Ank_2"/>
    <property type="match status" value="2"/>
</dbReference>
<dbReference type="Proteomes" id="UP000054498">
    <property type="component" value="Unassembled WGS sequence"/>
</dbReference>
<dbReference type="PANTHER" id="PTHR24173:SF74">
    <property type="entry name" value="ANKYRIN REPEAT DOMAIN-CONTAINING PROTEIN 16"/>
    <property type="match status" value="1"/>
</dbReference>
<feature type="repeat" description="ANK" evidence="3">
    <location>
        <begin position="217"/>
        <end position="249"/>
    </location>
</feature>
<gene>
    <name evidence="4" type="ORF">MNEG_1689</name>
</gene>
<dbReference type="KEGG" id="mng:MNEG_1689"/>
<sequence length="402" mass="41352">MTNFSLFPALKHNQADDLRKAAAEGNVAWIARILSGRTPADPKKKEHTSALQMASRNGHMEAARVLVAKGADVNRISPDGTALMDAAAFGHEEIVRFLLENKADAQLGVDGDLPAHRAARSGHAAVLRILEQLPGGPEALLAPNADGKTPLMLVSALQEGGAEAAAFLMERGADPCAADKAGSTALHTAATSGNAPVARLLLATLHGEQLASAANVQGRTPLHLAALFGHEGVVRALMERKADVSAADQDGCTPLHMLCKSLMIGAEAQVDVARAIIASGADPSARDGLGRSCADYAAGPALQQLLAGGVASTSRGAGEQLEVRASPKVVSLKQGPSKKELLQEALQEGLATSGVSVAVAISDGEEVAAAAGPEAFLIKQALRKHTSEEPDGWKLGSEVAPQ</sequence>
<dbReference type="STRING" id="145388.A0A0D2K7R0"/>
<evidence type="ECO:0000256" key="1">
    <source>
        <dbReference type="ARBA" id="ARBA00022737"/>
    </source>
</evidence>
<dbReference type="SUPFAM" id="SSF48403">
    <property type="entry name" value="Ankyrin repeat"/>
    <property type="match status" value="1"/>
</dbReference>
<dbReference type="PRINTS" id="PR01415">
    <property type="entry name" value="ANKYRIN"/>
</dbReference>
<dbReference type="PANTHER" id="PTHR24173">
    <property type="entry name" value="ANKYRIN REPEAT CONTAINING"/>
    <property type="match status" value="1"/>
</dbReference>
<dbReference type="EMBL" id="KK100394">
    <property type="protein sequence ID" value="KIZ06263.1"/>
    <property type="molecule type" value="Genomic_DNA"/>
</dbReference>
<evidence type="ECO:0000256" key="2">
    <source>
        <dbReference type="ARBA" id="ARBA00023043"/>
    </source>
</evidence>
<dbReference type="InterPro" id="IPR002110">
    <property type="entry name" value="Ankyrin_rpt"/>
</dbReference>
<dbReference type="SMART" id="SM00248">
    <property type="entry name" value="ANK"/>
    <property type="match status" value="7"/>
</dbReference>
<dbReference type="PROSITE" id="PS50088">
    <property type="entry name" value="ANK_REPEAT"/>
    <property type="match status" value="4"/>
</dbReference>
<organism evidence="4 5">
    <name type="scientific">Monoraphidium neglectum</name>
    <dbReference type="NCBI Taxonomy" id="145388"/>
    <lineage>
        <taxon>Eukaryota</taxon>
        <taxon>Viridiplantae</taxon>
        <taxon>Chlorophyta</taxon>
        <taxon>core chlorophytes</taxon>
        <taxon>Chlorophyceae</taxon>
        <taxon>CS clade</taxon>
        <taxon>Sphaeropleales</taxon>
        <taxon>Selenastraceae</taxon>
        <taxon>Monoraphidium</taxon>
    </lineage>
</organism>
<accession>A0A0D2K7R0</accession>
<reference evidence="4 5" key="1">
    <citation type="journal article" date="2013" name="BMC Genomics">
        <title>Reconstruction of the lipid metabolism for the microalga Monoraphidium neglectum from its genome sequence reveals characteristics suitable for biofuel production.</title>
        <authorList>
            <person name="Bogen C."/>
            <person name="Al-Dilaimi A."/>
            <person name="Albersmeier A."/>
            <person name="Wichmann J."/>
            <person name="Grundmann M."/>
            <person name="Rupp O."/>
            <person name="Lauersen K.J."/>
            <person name="Blifernez-Klassen O."/>
            <person name="Kalinowski J."/>
            <person name="Goesmann A."/>
            <person name="Mussgnug J.H."/>
            <person name="Kruse O."/>
        </authorList>
    </citation>
    <scope>NUCLEOTIDE SEQUENCE [LARGE SCALE GENOMIC DNA]</scope>
    <source>
        <strain evidence="4 5">SAG 48.87</strain>
    </source>
</reference>
<protein>
    <submittedName>
        <fullName evidence="4">Ankyrin-1</fullName>
    </submittedName>
</protein>
<name>A0A0D2K7R0_9CHLO</name>
<evidence type="ECO:0000313" key="5">
    <source>
        <dbReference type="Proteomes" id="UP000054498"/>
    </source>
</evidence>
<keyword evidence="2 3" id="KW-0040">ANK repeat</keyword>
<dbReference type="OrthoDB" id="544051at2759"/>
<dbReference type="RefSeq" id="XP_013905282.1">
    <property type="nucleotide sequence ID" value="XM_014049828.1"/>
</dbReference>
<evidence type="ECO:0000256" key="3">
    <source>
        <dbReference type="PROSITE-ProRule" id="PRU00023"/>
    </source>
</evidence>
<evidence type="ECO:0000313" key="4">
    <source>
        <dbReference type="EMBL" id="KIZ06263.1"/>
    </source>
</evidence>
<dbReference type="AlphaFoldDB" id="A0A0D2K7R0"/>
<proteinExistence type="predicted"/>
<dbReference type="GeneID" id="25734567"/>
<feature type="repeat" description="ANK" evidence="3">
    <location>
        <begin position="250"/>
        <end position="288"/>
    </location>
</feature>
<feature type="repeat" description="ANK" evidence="3">
    <location>
        <begin position="181"/>
        <end position="202"/>
    </location>
</feature>
<dbReference type="PROSITE" id="PS50297">
    <property type="entry name" value="ANK_REP_REGION"/>
    <property type="match status" value="3"/>
</dbReference>
<dbReference type="Gene3D" id="1.25.40.20">
    <property type="entry name" value="Ankyrin repeat-containing domain"/>
    <property type="match status" value="3"/>
</dbReference>
<dbReference type="Pfam" id="PF00023">
    <property type="entry name" value="Ank"/>
    <property type="match status" value="1"/>
</dbReference>
<feature type="repeat" description="ANK" evidence="3">
    <location>
        <begin position="46"/>
        <end position="78"/>
    </location>
</feature>
<keyword evidence="5" id="KW-1185">Reference proteome</keyword>
<keyword evidence="1" id="KW-0677">Repeat</keyword>